<dbReference type="InterPro" id="IPR012340">
    <property type="entry name" value="NA-bd_OB-fold"/>
</dbReference>
<dbReference type="GeneID" id="100498385"/>
<dbReference type="GO" id="GO:1902230">
    <property type="term" value="P:negative regulation of intrinsic apoptotic signaling pathway in response to DNA damage"/>
    <property type="evidence" value="ECO:0007669"/>
    <property type="project" value="InterPro"/>
</dbReference>
<feature type="compositionally biased region" description="Polar residues" evidence="1">
    <location>
        <begin position="795"/>
        <end position="805"/>
    </location>
</feature>
<feature type="domain" description="Replication factor A C-terminal" evidence="2">
    <location>
        <begin position="9"/>
        <end position="101"/>
    </location>
</feature>
<feature type="region of interest" description="Disordered" evidence="1">
    <location>
        <begin position="744"/>
        <end position="774"/>
    </location>
</feature>
<dbReference type="GeneTree" id="ENSGT00940000166008"/>
<feature type="region of interest" description="Disordered" evidence="1">
    <location>
        <begin position="415"/>
        <end position="436"/>
    </location>
</feature>
<dbReference type="CTD" id="220042"/>
<dbReference type="AGR" id="Xenbase:XB-GENE-29077143"/>
<protein>
    <submittedName>
        <fullName evidence="3">DNA damage induced apoptosis suppressor</fullName>
    </submittedName>
    <submittedName>
        <fullName evidence="5">DNA damage-induced apoptosis suppressor protein</fullName>
    </submittedName>
</protein>
<evidence type="ECO:0000313" key="4">
    <source>
        <dbReference type="Proteomes" id="UP000008143"/>
    </source>
</evidence>
<dbReference type="Ensembl" id="ENSXETT00000103569">
    <property type="protein sequence ID" value="ENSXETP00000080855"/>
    <property type="gene ID" value="ENSXETG00000035425"/>
</dbReference>
<dbReference type="PANTHER" id="PTHR35537:SF1">
    <property type="entry name" value="DNA DAMAGE-INDUCED APOPTOSIS SUPPRESSOR PROTEIN"/>
    <property type="match status" value="1"/>
</dbReference>
<dbReference type="OrthoDB" id="9948238at2759"/>
<reference evidence="3" key="2">
    <citation type="submission" date="2020-05" db="UniProtKB">
        <authorList>
            <consortium name="Ensembl"/>
        </authorList>
    </citation>
    <scope>IDENTIFICATION</scope>
</reference>
<dbReference type="PANTHER" id="PTHR35537">
    <property type="entry name" value="DNA DAMAGE-INDUCIBLE APOPTOSIS SUPPRESSOR PROTEIN DDIAS"/>
    <property type="match status" value="1"/>
</dbReference>
<dbReference type="RefSeq" id="XP_002942126.3">
    <property type="nucleotide sequence ID" value="XM_002942080.5"/>
</dbReference>
<gene>
    <name evidence="3 5 6" type="primary">ddias</name>
</gene>
<dbReference type="KEGG" id="xtr:100498385"/>
<evidence type="ECO:0000259" key="2">
    <source>
        <dbReference type="Pfam" id="PF08646"/>
    </source>
</evidence>
<dbReference type="PROSITE" id="PS51257">
    <property type="entry name" value="PROKAR_LIPOPROTEIN"/>
    <property type="match status" value="1"/>
</dbReference>
<keyword evidence="4" id="KW-1185">Reference proteome</keyword>
<dbReference type="InterPro" id="IPR013955">
    <property type="entry name" value="Rep_factor-A_C"/>
</dbReference>
<dbReference type="Xenbase" id="XB-GENE-29077143">
    <property type="gene designation" value="ddias"/>
</dbReference>
<accession>A0A6I8R766</accession>
<evidence type="ECO:0000313" key="3">
    <source>
        <dbReference type="Ensembl" id="ENSXETP00000080855"/>
    </source>
</evidence>
<feature type="compositionally biased region" description="Basic and acidic residues" evidence="1">
    <location>
        <begin position="750"/>
        <end position="761"/>
    </location>
</feature>
<dbReference type="OMA" id="WSPELFI"/>
<evidence type="ECO:0000313" key="5">
    <source>
        <dbReference type="RefSeq" id="XP_002942126.3"/>
    </source>
</evidence>
<evidence type="ECO:0000313" key="6">
    <source>
        <dbReference type="Xenbase" id="XB-GENE-29077143"/>
    </source>
</evidence>
<dbReference type="GO" id="GO:0005737">
    <property type="term" value="C:cytoplasm"/>
    <property type="evidence" value="ECO:0000318"/>
    <property type="project" value="GO_Central"/>
</dbReference>
<proteinExistence type="predicted"/>
<evidence type="ECO:0000256" key="1">
    <source>
        <dbReference type="SAM" id="MobiDB-lite"/>
    </source>
</evidence>
<organism evidence="3">
    <name type="scientific">Xenopus tropicalis</name>
    <name type="common">Western clawed frog</name>
    <name type="synonym">Silurana tropicalis</name>
    <dbReference type="NCBI Taxonomy" id="8364"/>
    <lineage>
        <taxon>Eukaryota</taxon>
        <taxon>Metazoa</taxon>
        <taxon>Chordata</taxon>
        <taxon>Craniata</taxon>
        <taxon>Vertebrata</taxon>
        <taxon>Euteleostomi</taxon>
        <taxon>Amphibia</taxon>
        <taxon>Batrachia</taxon>
        <taxon>Anura</taxon>
        <taxon>Pipoidea</taxon>
        <taxon>Pipidae</taxon>
        <taxon>Xenopodinae</taxon>
        <taxon>Xenopus</taxon>
        <taxon>Silurana</taxon>
    </lineage>
</organism>
<dbReference type="SUPFAM" id="SSF50249">
    <property type="entry name" value="Nucleic acid-binding proteins"/>
    <property type="match status" value="1"/>
</dbReference>
<name>A0A6I8R766_XENTR</name>
<reference evidence="5" key="3">
    <citation type="submission" date="2025-04" db="UniProtKB">
        <authorList>
            <consortium name="RefSeq"/>
        </authorList>
    </citation>
    <scope>IDENTIFICATION</scope>
    <source>
        <strain evidence="5">Nigerian</strain>
        <tissue evidence="5">Liver and blood</tissue>
    </source>
</reference>
<dbReference type="Bgee" id="ENSXETG00000035425">
    <property type="expression patterns" value="Expressed in ovary and 8 other cell types or tissues"/>
</dbReference>
<feature type="region of interest" description="Disordered" evidence="1">
    <location>
        <begin position="795"/>
        <end position="845"/>
    </location>
</feature>
<dbReference type="Pfam" id="PF08646">
    <property type="entry name" value="Rep_fac-A_C"/>
    <property type="match status" value="1"/>
</dbReference>
<dbReference type="InterPro" id="IPR043522">
    <property type="entry name" value="DDIAS"/>
</dbReference>
<sequence length="845" mass="93236">MNGKRRFLRASVLSVLGSSCTYPACQHCFTRLIRAANRFECPRCGSQSKEAKQRYKLCLKVAEWSQLYIITVFGSCLDKIFGTSASALQRQLQCSVQTWSNLASERAQELLNQAVEQCFVGRNFLFGVKIPEGRREEAPPGSVSLCTSRSHMVACQIFLPNDGAVGFTVMDCYGHLLRSMVNGTQADRRSVSSDHSKKDLSDTGSIFSLHVSANYLDLWQQSFGLTSSSASQGSRESSKVAEHHFLAKDGEFKGNNQDFLCTNLSVETNAIPKTALSIGSSAGTLSSKSSRQSFNNSSIASRNGHKVSGFLACGRTFELHGKELHKSWHPVSSPSQFSPPCTAVSSSKNLTAAGIHQDGADVWDDSLYSESLSEFLAKVENNEETSTRSCKNDSMGATRHPDRFPRMQHCVDTMTHRSKKQFSIDTDPPSEEELAKCSSPPFIKQTMVNVSPLAEAITPSNFSPFPVNRTCENNKCQISQNTPKPRKVLWSKHVLFDAKKYGSQKTHLSQICTTNGSTSYTPSLLKGTCRDSNEQANWQVFACWEEPSLINKRFSDCKKSYNVSSDLFDISKSPNETVEDAARLLSVKGIYPEEREGCCLNTPKSGSRPADVDALQKSGSLTWPDINDESALGSPSLIPFAQSTPVIKHLPRPSCLGANRPPLKPLNGRSNLVPTKKSGDLLKKATRHRTPSFLHISKSPDLWGLNSSSEKYSPLPSTKRLSVSPLVNLGVNIPQRRWWWRRNPSSAKTAKRDHLEPKENIKGGPEGDTDTQDMEAGGKETKMVASLRMFNGSTELSPIQSTCDPTVQPFPRVQAPLPPGDWSPELFIEKGPTSQQSDLLQRRLF</sequence>
<reference evidence="3" key="1">
    <citation type="journal article" date="2010" name="Science">
        <title>The genome of the Western clawed frog Xenopus tropicalis.</title>
        <authorList>
            <person name="Hellsten U."/>
            <person name="Harland R.M."/>
            <person name="Gilchrist M.J."/>
            <person name="Hendrix D."/>
            <person name="Jurka J."/>
            <person name="Kapitonov V."/>
            <person name="Ovcharenko I."/>
            <person name="Putnam N.H."/>
            <person name="Shu S."/>
            <person name="Taher L."/>
            <person name="Blitz I.L."/>
            <person name="Blumberg B."/>
            <person name="Dichmann D.S."/>
            <person name="Dubchak I."/>
            <person name="Amaya E."/>
            <person name="Detter J.C."/>
            <person name="Fletcher R."/>
            <person name="Gerhard D.S."/>
            <person name="Goodstein D."/>
            <person name="Graves T."/>
            <person name="Grigoriev I.V."/>
            <person name="Grimwood J."/>
            <person name="Kawashima T."/>
            <person name="Lindquist E."/>
            <person name="Lucas S.M."/>
            <person name="Mead P.E."/>
            <person name="Mitros T."/>
            <person name="Ogino H."/>
            <person name="Ohta Y."/>
            <person name="Poliakov A.V."/>
            <person name="Pollet N."/>
            <person name="Robert J."/>
            <person name="Salamov A."/>
            <person name="Sater A.K."/>
            <person name="Schmutz J."/>
            <person name="Terry A."/>
            <person name="Vize P.D."/>
            <person name="Warren W.C."/>
            <person name="Wells D."/>
            <person name="Wills A."/>
            <person name="Wilson R.K."/>
            <person name="Zimmerman L.B."/>
            <person name="Zorn A.M."/>
            <person name="Grainger R."/>
            <person name="Grammer T."/>
            <person name="Khokha M.K."/>
            <person name="Richardson P.M."/>
            <person name="Rokhsar D.S."/>
        </authorList>
    </citation>
    <scope>NUCLEOTIDE SEQUENCE [LARGE SCALE GENOMIC DNA]</scope>
    <source>
        <strain evidence="3">Nigerian</strain>
    </source>
</reference>
<dbReference type="Gene3D" id="2.40.50.140">
    <property type="entry name" value="Nucleic acid-binding proteins"/>
    <property type="match status" value="1"/>
</dbReference>
<dbReference type="AlphaFoldDB" id="A0A6I8R766"/>
<dbReference type="Proteomes" id="UP000008143">
    <property type="component" value="Chromosome 2"/>
</dbReference>
<dbReference type="GO" id="GO:0005634">
    <property type="term" value="C:nucleus"/>
    <property type="evidence" value="ECO:0000318"/>
    <property type="project" value="GO_Central"/>
</dbReference>